<dbReference type="EMBL" id="PQXH01000077">
    <property type="protein sequence ID" value="TGO13077.1"/>
    <property type="molecule type" value="Genomic_DNA"/>
</dbReference>
<dbReference type="Gene3D" id="2.130.10.10">
    <property type="entry name" value="YVTN repeat-like/Quinoprotein amine dehydrogenase"/>
    <property type="match status" value="1"/>
</dbReference>
<dbReference type="Pfam" id="PF21032">
    <property type="entry name" value="PROPPIN"/>
    <property type="match status" value="1"/>
</dbReference>
<sequence>MNTRPLIENSRNPTALSASFNHDASCFAIGLDTGFRVFNTEACQQRVARDFNGGVGTAQMLGNTNYIALVIIWDDLKAKIAAQVSVLTSVRGVRITRTHIVVALLNSIRVYHFQSNPALYQAYETASNPYGLCCLSASILIFPGRTSGQVQVVELNSGNVSIIPAHTGALRALALSRDDEIIATASETGTLVRVFATSNCAKIAELRRGVDHADIFSISISPSGQLLAVTSDKATLHVFDIPHPSKPPRSESATGHRRLTSLGGGGGNSSPTTPDSDARNKWGILGKLPLMPRLFSDIYSFATATFSIGEEPLSASSNPLTASDAGPKASKGVIGWTSDESLIVVGAGTDSRWEKFIIAEGEDGKRYCIRDGWKRILRVE</sequence>
<dbReference type="InterPro" id="IPR015943">
    <property type="entry name" value="WD40/YVTN_repeat-like_dom_sf"/>
</dbReference>
<dbReference type="InterPro" id="IPR036322">
    <property type="entry name" value="WD40_repeat_dom_sf"/>
</dbReference>
<proteinExistence type="inferred from homology"/>
<comment type="similarity">
    <text evidence="4">Belongs to the WD repeat PROPPIN family.</text>
</comment>
<dbReference type="GO" id="GO:0005774">
    <property type="term" value="C:vacuolar membrane"/>
    <property type="evidence" value="ECO:0007669"/>
    <property type="project" value="UniProtKB-SubCell"/>
</dbReference>
<dbReference type="AlphaFoldDB" id="A0A4Z1EWE8"/>
<reference evidence="6 7" key="1">
    <citation type="submission" date="2017-12" db="EMBL/GenBank/DDBJ databases">
        <title>Comparative genomics of Botrytis spp.</title>
        <authorList>
            <person name="Valero-Jimenez C.A."/>
            <person name="Tapia P."/>
            <person name="Veloso J."/>
            <person name="Silva-Moreno E."/>
            <person name="Staats M."/>
            <person name="Valdes J.H."/>
            <person name="Van Kan J.A.L."/>
        </authorList>
    </citation>
    <scope>NUCLEOTIDE SEQUENCE [LARGE SCALE GENOMIC DNA]</scope>
    <source>
        <strain evidence="6 7">Bt9001</strain>
    </source>
</reference>
<evidence type="ECO:0000313" key="7">
    <source>
        <dbReference type="Proteomes" id="UP000297777"/>
    </source>
</evidence>
<dbReference type="InterPro" id="IPR001680">
    <property type="entry name" value="WD40_rpt"/>
</dbReference>
<evidence type="ECO:0000256" key="2">
    <source>
        <dbReference type="ARBA" id="ARBA00022574"/>
    </source>
</evidence>
<comment type="subcellular location">
    <subcellularLocation>
        <location evidence="1">Vacuole membrane</location>
        <topology evidence="1">Peripheral membrane protein</topology>
    </subcellularLocation>
</comment>
<evidence type="ECO:0000256" key="5">
    <source>
        <dbReference type="SAM" id="MobiDB-lite"/>
    </source>
</evidence>
<dbReference type="Proteomes" id="UP000297777">
    <property type="component" value="Unassembled WGS sequence"/>
</dbReference>
<protein>
    <recommendedName>
        <fullName evidence="8">Anaphase-promoting complex subunit 4 WD40 domain-containing protein</fullName>
    </recommendedName>
</protein>
<dbReference type="InterPro" id="IPR048720">
    <property type="entry name" value="PROPPIN"/>
</dbReference>
<evidence type="ECO:0000313" key="6">
    <source>
        <dbReference type="EMBL" id="TGO13077.1"/>
    </source>
</evidence>
<gene>
    <name evidence="6" type="ORF">BTUL_0077g00300</name>
</gene>
<organism evidence="6 7">
    <name type="scientific">Botrytis tulipae</name>
    <dbReference type="NCBI Taxonomy" id="87230"/>
    <lineage>
        <taxon>Eukaryota</taxon>
        <taxon>Fungi</taxon>
        <taxon>Dikarya</taxon>
        <taxon>Ascomycota</taxon>
        <taxon>Pezizomycotina</taxon>
        <taxon>Leotiomycetes</taxon>
        <taxon>Helotiales</taxon>
        <taxon>Sclerotiniaceae</taxon>
        <taxon>Botrytis</taxon>
    </lineage>
</organism>
<accession>A0A4Z1EWE8</accession>
<keyword evidence="7" id="KW-1185">Reference proteome</keyword>
<feature type="region of interest" description="Disordered" evidence="5">
    <location>
        <begin position="240"/>
        <end position="278"/>
    </location>
</feature>
<evidence type="ECO:0000256" key="4">
    <source>
        <dbReference type="ARBA" id="ARBA00025740"/>
    </source>
</evidence>
<comment type="caution">
    <text evidence="6">The sequence shown here is derived from an EMBL/GenBank/DDBJ whole genome shotgun (WGS) entry which is preliminary data.</text>
</comment>
<keyword evidence="3" id="KW-0677">Repeat</keyword>
<dbReference type="OrthoDB" id="1667587at2759"/>
<evidence type="ECO:0008006" key="8">
    <source>
        <dbReference type="Google" id="ProtNLM"/>
    </source>
</evidence>
<name>A0A4Z1EWE8_9HELO</name>
<keyword evidence="2" id="KW-0853">WD repeat</keyword>
<dbReference type="SMART" id="SM00320">
    <property type="entry name" value="WD40"/>
    <property type="match status" value="2"/>
</dbReference>
<dbReference type="SUPFAM" id="SSF50978">
    <property type="entry name" value="WD40 repeat-like"/>
    <property type="match status" value="1"/>
</dbReference>
<dbReference type="PANTHER" id="PTHR11227">
    <property type="entry name" value="WD-REPEAT PROTEIN INTERACTING WITH PHOSPHOINOSIDES WIPI -RELATED"/>
    <property type="match status" value="1"/>
</dbReference>
<evidence type="ECO:0000256" key="1">
    <source>
        <dbReference type="ARBA" id="ARBA00004148"/>
    </source>
</evidence>
<evidence type="ECO:0000256" key="3">
    <source>
        <dbReference type="ARBA" id="ARBA00022737"/>
    </source>
</evidence>